<sequence>MVLKTKPKALIHSAVAFAEQLRITCRNHLLWAYNERHLLLLEKYIQAKLRQSQRIPKYGWHNQSLFSRLLKIALVY</sequence>
<keyword evidence="2" id="KW-1185">Reference proteome</keyword>
<dbReference type="Proteomes" id="UP000252107">
    <property type="component" value="Unassembled WGS sequence"/>
</dbReference>
<organism evidence="1 2">
    <name type="scientific">Nostoc minutum NIES-26</name>
    <dbReference type="NCBI Taxonomy" id="1844469"/>
    <lineage>
        <taxon>Bacteria</taxon>
        <taxon>Bacillati</taxon>
        <taxon>Cyanobacteriota</taxon>
        <taxon>Cyanophyceae</taxon>
        <taxon>Nostocales</taxon>
        <taxon>Nostocaceae</taxon>
        <taxon>Nostoc</taxon>
    </lineage>
</organism>
<comment type="caution">
    <text evidence="1">The sequence shown here is derived from an EMBL/GenBank/DDBJ whole genome shotgun (WGS) entry which is preliminary data.</text>
</comment>
<reference evidence="1" key="1">
    <citation type="submission" date="2016-04" db="EMBL/GenBank/DDBJ databases">
        <authorList>
            <person name="Tabuchi Yagui T.R."/>
        </authorList>
    </citation>
    <scope>NUCLEOTIDE SEQUENCE [LARGE SCALE GENOMIC DNA]</scope>
    <source>
        <strain evidence="1">NIES-26</strain>
    </source>
</reference>
<dbReference type="EMBL" id="LXQD01000328">
    <property type="protein sequence ID" value="RCJ21975.1"/>
    <property type="molecule type" value="Genomic_DNA"/>
</dbReference>
<gene>
    <name evidence="1" type="ORF">A6770_04925</name>
</gene>
<proteinExistence type="predicted"/>
<protein>
    <submittedName>
        <fullName evidence="1">Uncharacterized protein</fullName>
    </submittedName>
</protein>
<name>A0A367QD49_9NOSO</name>
<accession>A0A367QD49</accession>
<evidence type="ECO:0000313" key="2">
    <source>
        <dbReference type="Proteomes" id="UP000252107"/>
    </source>
</evidence>
<evidence type="ECO:0000313" key="1">
    <source>
        <dbReference type="EMBL" id="RCJ21975.1"/>
    </source>
</evidence>
<dbReference type="AlphaFoldDB" id="A0A367QD49"/>